<evidence type="ECO:0000313" key="2">
    <source>
        <dbReference type="EMBL" id="TYC50606.1"/>
    </source>
</evidence>
<name>A0A6C2CAJ1_9LACO</name>
<dbReference type="PANTHER" id="PTHR43194:SF2">
    <property type="entry name" value="PEROXISOMAL MEMBRANE PROTEIN LPX1"/>
    <property type="match status" value="1"/>
</dbReference>
<dbReference type="Proteomes" id="UP000371977">
    <property type="component" value="Unassembled WGS sequence"/>
</dbReference>
<reference evidence="2 3" key="1">
    <citation type="submission" date="2019-01" db="EMBL/GenBank/DDBJ databases">
        <title>Weissella sp. nov., a novel lactic acid bacterium isolated from animal feces.</title>
        <authorList>
            <person name="Wang L.-T."/>
        </authorList>
    </citation>
    <scope>NUCLEOTIDE SEQUENCE [LARGE SCALE GENOMIC DNA]</scope>
    <source>
        <strain evidence="2 3">8H-2</strain>
    </source>
</reference>
<dbReference type="OrthoDB" id="9805423at2"/>
<sequence length="263" mass="30320">MFFKTNDGIRINYEDVGQGMPLIFLSGFGGNLIEWEQQQVFFRELGYRTITMDYRNHGRSARTSRGLRVARLSLDLDNLIEKLQLTNVVLIGSSMGAAVIWSYLSLFGTKNVRGSVSIDQSPYGLDDADWEFGALHITNDKLLMDVNRIASLKYTVGKINADLHEKLRRAERDYPFDFVKNEPLMLDNLRQDWRDVLGYIQIPQLFLAGAKSPIWSPEHSTFCKEHVRDGYGEQFIFDDVGHLPHLEANQEFNEVLRTWLQKL</sequence>
<gene>
    <name evidence="2" type="ORF">ESZ50_02000</name>
</gene>
<dbReference type="AlphaFoldDB" id="A0A6C2CAJ1"/>
<dbReference type="GO" id="GO:0016787">
    <property type="term" value="F:hydrolase activity"/>
    <property type="evidence" value="ECO:0007669"/>
    <property type="project" value="UniProtKB-KW"/>
</dbReference>
<dbReference type="PANTHER" id="PTHR43194">
    <property type="entry name" value="HYDROLASE ALPHA/BETA FOLD FAMILY"/>
    <property type="match status" value="1"/>
</dbReference>
<keyword evidence="3" id="KW-1185">Reference proteome</keyword>
<dbReference type="Pfam" id="PF12697">
    <property type="entry name" value="Abhydrolase_6"/>
    <property type="match status" value="1"/>
</dbReference>
<dbReference type="EMBL" id="SDGZ01000007">
    <property type="protein sequence ID" value="TYC50606.1"/>
    <property type="molecule type" value="Genomic_DNA"/>
</dbReference>
<keyword evidence="2" id="KW-0378">Hydrolase</keyword>
<evidence type="ECO:0000259" key="1">
    <source>
        <dbReference type="Pfam" id="PF12697"/>
    </source>
</evidence>
<proteinExistence type="predicted"/>
<organism evidence="2 3">
    <name type="scientific">Weissella muntiaci</name>
    <dbReference type="NCBI Taxonomy" id="2508881"/>
    <lineage>
        <taxon>Bacteria</taxon>
        <taxon>Bacillati</taxon>
        <taxon>Bacillota</taxon>
        <taxon>Bacilli</taxon>
        <taxon>Lactobacillales</taxon>
        <taxon>Lactobacillaceae</taxon>
        <taxon>Weissella</taxon>
    </lineage>
</organism>
<dbReference type="Gene3D" id="3.40.50.1820">
    <property type="entry name" value="alpha/beta hydrolase"/>
    <property type="match status" value="1"/>
</dbReference>
<protein>
    <submittedName>
        <fullName evidence="2">Alpha/beta hydrolase</fullName>
    </submittedName>
</protein>
<dbReference type="InterPro" id="IPR050228">
    <property type="entry name" value="Carboxylesterase_BioH"/>
</dbReference>
<comment type="caution">
    <text evidence="2">The sequence shown here is derived from an EMBL/GenBank/DDBJ whole genome shotgun (WGS) entry which is preliminary data.</text>
</comment>
<dbReference type="RefSeq" id="WP_148621932.1">
    <property type="nucleotide sequence ID" value="NZ_SDGZ01000007.1"/>
</dbReference>
<dbReference type="InterPro" id="IPR029058">
    <property type="entry name" value="AB_hydrolase_fold"/>
</dbReference>
<accession>A0A6C2CAJ1</accession>
<feature type="domain" description="AB hydrolase-1" evidence="1">
    <location>
        <begin position="22"/>
        <end position="254"/>
    </location>
</feature>
<evidence type="ECO:0000313" key="3">
    <source>
        <dbReference type="Proteomes" id="UP000371977"/>
    </source>
</evidence>
<dbReference type="InterPro" id="IPR000073">
    <property type="entry name" value="AB_hydrolase_1"/>
</dbReference>
<dbReference type="SUPFAM" id="SSF53474">
    <property type="entry name" value="alpha/beta-Hydrolases"/>
    <property type="match status" value="1"/>
</dbReference>